<gene>
    <name evidence="6" type="ORF">N7458_005936</name>
</gene>
<keyword evidence="1" id="KW-0227">DNA damage</keyword>
<evidence type="ECO:0000259" key="4">
    <source>
        <dbReference type="Pfam" id="PF14214"/>
    </source>
</evidence>
<keyword evidence="1" id="KW-0378">Hydrolase</keyword>
<keyword evidence="1" id="KW-0067">ATP-binding</keyword>
<dbReference type="GO" id="GO:0016787">
    <property type="term" value="F:hydrolase activity"/>
    <property type="evidence" value="ECO:0007669"/>
    <property type="project" value="UniProtKB-KW"/>
</dbReference>
<reference evidence="6" key="1">
    <citation type="submission" date="2022-12" db="EMBL/GenBank/DDBJ databases">
        <authorList>
            <person name="Petersen C."/>
        </authorList>
    </citation>
    <scope>NUCLEOTIDE SEQUENCE</scope>
    <source>
        <strain evidence="6">IBT 16125</strain>
    </source>
</reference>
<dbReference type="EC" id="5.6.2.3" evidence="1"/>
<keyword evidence="1" id="KW-0233">DNA recombination</keyword>
<dbReference type="GeneID" id="81599561"/>
<keyword evidence="1" id="KW-0347">Helicase</keyword>
<dbReference type="Pfam" id="PF20209">
    <property type="entry name" value="DUF6570"/>
    <property type="match status" value="1"/>
</dbReference>
<dbReference type="Proteomes" id="UP001213681">
    <property type="component" value="Unassembled WGS sequence"/>
</dbReference>
<comment type="similarity">
    <text evidence="1">Belongs to the helicase family.</text>
</comment>
<feature type="region of interest" description="Disordered" evidence="2">
    <location>
        <begin position="1041"/>
        <end position="1064"/>
    </location>
</feature>
<organism evidence="6 7">
    <name type="scientific">Penicillium daleae</name>
    <dbReference type="NCBI Taxonomy" id="63821"/>
    <lineage>
        <taxon>Eukaryota</taxon>
        <taxon>Fungi</taxon>
        <taxon>Dikarya</taxon>
        <taxon>Ascomycota</taxon>
        <taxon>Pezizomycotina</taxon>
        <taxon>Eurotiomycetes</taxon>
        <taxon>Eurotiomycetidae</taxon>
        <taxon>Eurotiales</taxon>
        <taxon>Aspergillaceae</taxon>
        <taxon>Penicillium</taxon>
    </lineage>
</organism>
<dbReference type="Pfam" id="PF05970">
    <property type="entry name" value="PIF1"/>
    <property type="match status" value="1"/>
</dbReference>
<evidence type="ECO:0000259" key="3">
    <source>
        <dbReference type="Pfam" id="PF05970"/>
    </source>
</evidence>
<dbReference type="GO" id="GO:0000723">
    <property type="term" value="P:telomere maintenance"/>
    <property type="evidence" value="ECO:0007669"/>
    <property type="project" value="InterPro"/>
</dbReference>
<comment type="cofactor">
    <cofactor evidence="1">
        <name>Mg(2+)</name>
        <dbReference type="ChEBI" id="CHEBI:18420"/>
    </cofactor>
</comment>
<dbReference type="PANTHER" id="PTHR47642">
    <property type="entry name" value="ATP-DEPENDENT DNA HELICASE"/>
    <property type="match status" value="1"/>
</dbReference>
<accession>A0AAD6G196</accession>
<dbReference type="GO" id="GO:0006310">
    <property type="term" value="P:DNA recombination"/>
    <property type="evidence" value="ECO:0007669"/>
    <property type="project" value="UniProtKB-KW"/>
</dbReference>
<evidence type="ECO:0000256" key="1">
    <source>
        <dbReference type="RuleBase" id="RU363044"/>
    </source>
</evidence>
<evidence type="ECO:0000313" key="7">
    <source>
        <dbReference type="Proteomes" id="UP001213681"/>
    </source>
</evidence>
<name>A0AAD6G196_9EURO</name>
<dbReference type="GO" id="GO:0005524">
    <property type="term" value="F:ATP binding"/>
    <property type="evidence" value="ECO:0007669"/>
    <property type="project" value="UniProtKB-KW"/>
</dbReference>
<comment type="catalytic activity">
    <reaction evidence="1">
        <text>ATP + H2O = ADP + phosphate + H(+)</text>
        <dbReference type="Rhea" id="RHEA:13065"/>
        <dbReference type="ChEBI" id="CHEBI:15377"/>
        <dbReference type="ChEBI" id="CHEBI:15378"/>
        <dbReference type="ChEBI" id="CHEBI:30616"/>
        <dbReference type="ChEBI" id="CHEBI:43474"/>
        <dbReference type="ChEBI" id="CHEBI:456216"/>
        <dbReference type="EC" id="5.6.2.3"/>
    </reaction>
</comment>
<dbReference type="EMBL" id="JAPVEA010000006">
    <property type="protein sequence ID" value="KAJ5449487.1"/>
    <property type="molecule type" value="Genomic_DNA"/>
</dbReference>
<feature type="domain" description="DUF6570" evidence="5">
    <location>
        <begin position="61"/>
        <end position="201"/>
    </location>
</feature>
<keyword evidence="7" id="KW-1185">Reference proteome</keyword>
<dbReference type="InterPro" id="IPR051055">
    <property type="entry name" value="PIF1_helicase"/>
</dbReference>
<dbReference type="RefSeq" id="XP_056765022.1">
    <property type="nucleotide sequence ID" value="XM_056909318.1"/>
</dbReference>
<evidence type="ECO:0000259" key="5">
    <source>
        <dbReference type="Pfam" id="PF20209"/>
    </source>
</evidence>
<keyword evidence="1" id="KW-0547">Nucleotide-binding</keyword>
<evidence type="ECO:0000256" key="2">
    <source>
        <dbReference type="SAM" id="MobiDB-lite"/>
    </source>
</evidence>
<dbReference type="SUPFAM" id="SSF52540">
    <property type="entry name" value="P-loop containing nucleoside triphosphate hydrolases"/>
    <property type="match status" value="2"/>
</dbReference>
<evidence type="ECO:0000313" key="6">
    <source>
        <dbReference type="EMBL" id="KAJ5449487.1"/>
    </source>
</evidence>
<dbReference type="GO" id="GO:0006281">
    <property type="term" value="P:DNA repair"/>
    <property type="evidence" value="ECO:0007669"/>
    <property type="project" value="UniProtKB-KW"/>
</dbReference>
<dbReference type="InterPro" id="IPR046700">
    <property type="entry name" value="DUF6570"/>
</dbReference>
<protein>
    <recommendedName>
        <fullName evidence="1">ATP-dependent DNA helicase</fullName>
        <ecNumber evidence="1">5.6.2.3</ecNumber>
    </recommendedName>
</protein>
<feature type="domain" description="Helitron helicase-like" evidence="4">
    <location>
        <begin position="370"/>
        <end position="571"/>
    </location>
</feature>
<dbReference type="InterPro" id="IPR025476">
    <property type="entry name" value="Helitron_helicase-like"/>
</dbReference>
<dbReference type="Pfam" id="PF14214">
    <property type="entry name" value="Helitron_like_N"/>
    <property type="match status" value="1"/>
</dbReference>
<feature type="region of interest" description="Disordered" evidence="2">
    <location>
        <begin position="289"/>
        <end position="313"/>
    </location>
</feature>
<dbReference type="InterPro" id="IPR010285">
    <property type="entry name" value="DNA_helicase_pif1-like_DEAD"/>
</dbReference>
<dbReference type="Gene3D" id="3.40.50.300">
    <property type="entry name" value="P-loop containing nucleotide triphosphate hydrolases"/>
    <property type="match status" value="1"/>
</dbReference>
<sequence>MALASRDTVCGSCGKLVPLADTRRFLDGDPLLRPVEGFLDTCGRTEGLWCLCSSCHSALLRGSVPKFSAKNLVNVTLCQHYPDALKDLSLTEEYLIAKSHPVGVVLKLRPGGQTSPANYRALRGHFIIIPQDPKPLLQILPSPDLQFAELIKVFWLGNRPPSTDDLQPFLLVRKHKVLAALQYLVRYNPLYQDVTINHSAVDEWPDDFVPSDLQQEMVYLGESDHHERAGYTVNLQEHNYENDWQAAEDHPDHPAGDSLPVTGSVLTDINGERQNPDIRLLNTVHPLVNDRPPEVQSHHPSAGHADHTHQFSSSRDPPVIRFAIHGQASLLNQWQDPHYFTSAFPTLFPAGVGGHLDHRAIPVSIAALADWALRHHTRRFSRHRTFMYLLYDVIQLRNSCLGNTLLIKRSQWTSVTQDLGSLNVDRLRKATEELAANHVTTDPLVRRLLKNITAIGVQLRAEIRGLLVREGMPAFWLTINPSDLQNPLVLVLAGVHLPTHSSTNLTSTLRYATATSDPVAVARFFYYTCKAVLDGLLGSKPGEFGILGDVSNYFGVVESNGRGMLYLHALVWIQGNLGFMQLRDRILADGHFANRMIQFLEAVIMHGLHDADIDNAGSSASRVPPSLQGSETDTEFTRNLFQDGNCVAHTKQLHSKRHTSTCFKYRHQALGDRICRFGMPRDLQDKSRVDENGIIHLARNHAWVNPWNPALASCIRSNHDISWIPTVSKSLSLLYYITNYATKDDVTPWQMVAKAALLKQMIDRAMSTPAPSSVDLHLRQRGMDNFALRCFNSLSQDREISGVQVASSLLQLPSYYTLNYNFTRLNLWWLRRYVRSVIYPEQSLNASPSDAIGDEPCNYDHGSAAPANVFDNYKLRGSLLSSLSIFEYCMLVRTKRLKDATTDDVPFAEEHPRHLTHIQRLAQSPSQTATVTFQGELTEFQSVEDSVPGGHPTTTAIQNDLAEILLGLFVPWENLALAIRQTHTATETAHDNLHHVWTTIEPTLPAYIRSFAQNIELLRKSKSDCQADAVFRKRAALHTSPIDHDLSNPPYPASDSDDETPHLPQILNDTLSKETLLAAFFSISRRWAHEAYDAQRHITTLALTSFTPLSLQPQNLRPVHISNNMLYESSGLRFVPPPTLQEWKTRLKNITMLTDPNISANVSNPAISDLDDFNLDIIDDILVPMLTYSDPLPDLLDRRSRVGQNPTGASLTFLVRETIPLNEKQRIIVEKVLSDVLICASHPYDHSQRNQTLLYIGGEGGVGKSQIVKAIDAGMDLIHRKDEVILMPPTGAAADVIGGSTYHISLGISLNRYRRTGVGARVRRLWARKTIMIIDEASMIDLSALSIINTRCKIARSLDRSSTDLFGGLPVVILMGDFHQFPPVQGQPLWKLPRNETEQDGKLIWSQFKQVIILHEQMRQAEDLPYRNLLTRARTGTLTYDDMSTLNSKALTSLADPYLQDATIVAKLNALRHVINRFQVERFARARQQKVIIFPALHTRTRSSDTADLQLRADDLLGLPEQGSRVPCPGLILYTLSMPTMVLTNTCTPAGLVNGAIGEALSNTLHTRLADFHELDDLYIFCTKPPFCLLFKPSRSKSVPLASLDEDILPIFPFEASITVKGYSVRRKQIPICPAFCLTDYKIQGATLPSAVLDLNNGNGNRRQDSHRKYCSTYVQLSRLRSFAGLHLLQPVNMNDLRHSPDPQLLDEMRRLRALELETLHTWQNINSA</sequence>
<dbReference type="PANTHER" id="PTHR47642:SF6">
    <property type="entry name" value="ATP-DEPENDENT DNA HELICASE"/>
    <property type="match status" value="1"/>
</dbReference>
<dbReference type="InterPro" id="IPR027417">
    <property type="entry name" value="P-loop_NTPase"/>
</dbReference>
<dbReference type="GO" id="GO:0043139">
    <property type="term" value="F:5'-3' DNA helicase activity"/>
    <property type="evidence" value="ECO:0007669"/>
    <property type="project" value="UniProtKB-EC"/>
</dbReference>
<comment type="caution">
    <text evidence="6">The sequence shown here is derived from an EMBL/GenBank/DDBJ whole genome shotgun (WGS) entry which is preliminary data.</text>
</comment>
<proteinExistence type="inferred from homology"/>
<keyword evidence="1" id="KW-0234">DNA repair</keyword>
<feature type="domain" description="DNA helicase Pif1-like DEAD-box helicase" evidence="3">
    <location>
        <begin position="1248"/>
        <end position="1423"/>
    </location>
</feature>
<reference evidence="6" key="2">
    <citation type="journal article" date="2023" name="IMA Fungus">
        <title>Comparative genomic study of the Penicillium genus elucidates a diverse pangenome and 15 lateral gene transfer events.</title>
        <authorList>
            <person name="Petersen C."/>
            <person name="Sorensen T."/>
            <person name="Nielsen M.R."/>
            <person name="Sondergaard T.E."/>
            <person name="Sorensen J.L."/>
            <person name="Fitzpatrick D.A."/>
            <person name="Frisvad J.C."/>
            <person name="Nielsen K.L."/>
        </authorList>
    </citation>
    <scope>NUCLEOTIDE SEQUENCE</scope>
    <source>
        <strain evidence="6">IBT 16125</strain>
    </source>
</reference>